<protein>
    <submittedName>
        <fullName evidence="2">RHS repeat domain-containing protein</fullName>
    </submittedName>
</protein>
<dbReference type="EMBL" id="JBHSGN010000146">
    <property type="protein sequence ID" value="MFC4676612.1"/>
    <property type="molecule type" value="Genomic_DNA"/>
</dbReference>
<feature type="domain" description="Type VI secretion system effector TseH-like" evidence="1">
    <location>
        <begin position="215"/>
        <end position="335"/>
    </location>
</feature>
<dbReference type="InterPro" id="IPR050708">
    <property type="entry name" value="T6SS_VgrG/RHS"/>
</dbReference>
<sequence length="377" mass="42499">MIINSPTAKAKNYYTYSASGVKLRTEQRYDPNLNVSPVNTTNPANDGLPDYMNRDYAGNIIYETAKNGSAITNRTRILVDGGYWENNVYYFYVTDHLGNNRVVVNQSGTVTQKNHYYPFGTAFADKYDNGTNQPYKYNGKELDGMHQLNLYDYSARYYESALGRFTSVDPHAEKYYSISPYVYCNNNPLKYIDPDGKDGIFIAFPDYKISTPVGKVGGLGHAGVLLIDNKTGYTKYYEYGRYDKEEKGLVQTHSVSNVKIGKDGKPTEESLNKVLGQISDKAGQKGKIEGAYVESDKFDEMKDYAESKKAENSNSDRKEYTLTGNNCGTFAADVLKQDPDVKKKAPTTIIARPNGMVKDWQSNFEKITYDPNKDKKE</sequence>
<evidence type="ECO:0000313" key="2">
    <source>
        <dbReference type="EMBL" id="MFC4676612.1"/>
    </source>
</evidence>
<dbReference type="InterPro" id="IPR022385">
    <property type="entry name" value="Rhs_assc_core"/>
</dbReference>
<dbReference type="Pfam" id="PF25218">
    <property type="entry name" value="TseH"/>
    <property type="match status" value="1"/>
</dbReference>
<dbReference type="Proteomes" id="UP001596023">
    <property type="component" value="Unassembled WGS sequence"/>
</dbReference>
<name>A0ABV9L2Y0_9BACT</name>
<proteinExistence type="predicted"/>
<gene>
    <name evidence="2" type="ORF">ACFO6W_23295</name>
</gene>
<keyword evidence="3" id="KW-1185">Reference proteome</keyword>
<dbReference type="InterPro" id="IPR057382">
    <property type="entry name" value="TseH"/>
</dbReference>
<comment type="caution">
    <text evidence="2">The sequence shown here is derived from an EMBL/GenBank/DDBJ whole genome shotgun (WGS) entry which is preliminary data.</text>
</comment>
<organism evidence="2 3">
    <name type="scientific">Dysgonomonas termitidis</name>
    <dbReference type="NCBI Taxonomy" id="1516126"/>
    <lineage>
        <taxon>Bacteria</taxon>
        <taxon>Pseudomonadati</taxon>
        <taxon>Bacteroidota</taxon>
        <taxon>Bacteroidia</taxon>
        <taxon>Bacteroidales</taxon>
        <taxon>Dysgonomonadaceae</taxon>
        <taxon>Dysgonomonas</taxon>
    </lineage>
</organism>
<dbReference type="NCBIfam" id="TIGR03696">
    <property type="entry name" value="Rhs_assc_core"/>
    <property type="match status" value="1"/>
</dbReference>
<dbReference type="RefSeq" id="WP_380001019.1">
    <property type="nucleotide sequence ID" value="NZ_JBHSGN010000146.1"/>
</dbReference>
<dbReference type="PANTHER" id="PTHR32305">
    <property type="match status" value="1"/>
</dbReference>
<dbReference type="Gene3D" id="2.180.10.10">
    <property type="entry name" value="RHS repeat-associated core"/>
    <property type="match status" value="1"/>
</dbReference>
<evidence type="ECO:0000259" key="1">
    <source>
        <dbReference type="Pfam" id="PF25218"/>
    </source>
</evidence>
<dbReference type="PANTHER" id="PTHR32305:SF15">
    <property type="entry name" value="PROTEIN RHSA-RELATED"/>
    <property type="match status" value="1"/>
</dbReference>
<reference evidence="3" key="1">
    <citation type="journal article" date="2019" name="Int. J. Syst. Evol. Microbiol.">
        <title>The Global Catalogue of Microorganisms (GCM) 10K type strain sequencing project: providing services to taxonomists for standard genome sequencing and annotation.</title>
        <authorList>
            <consortium name="The Broad Institute Genomics Platform"/>
            <consortium name="The Broad Institute Genome Sequencing Center for Infectious Disease"/>
            <person name="Wu L."/>
            <person name="Ma J."/>
        </authorList>
    </citation>
    <scope>NUCLEOTIDE SEQUENCE [LARGE SCALE GENOMIC DNA]</scope>
    <source>
        <strain evidence="3">CCUG 66188</strain>
    </source>
</reference>
<evidence type="ECO:0000313" key="3">
    <source>
        <dbReference type="Proteomes" id="UP001596023"/>
    </source>
</evidence>
<accession>A0ABV9L2Y0</accession>